<evidence type="ECO:0008006" key="5">
    <source>
        <dbReference type="Google" id="ProtNLM"/>
    </source>
</evidence>
<sequence length="585" mass="63664">MSTQSESATWTSARSSLSILAVSLGISLFTTAYESSVIPLFSSVPTLKYLDRVVHASTALAVITPKLSNSKILLIIGSLVLLAPHTSYWVGVHAARFRDPIYSPLAAHALVLAPVVYFAVSLAMSIDPRLSLIVLAANALQLRPLLALISSLFSLDASNDVTLIGLGCVPLTVYGWMQVNAGRSSSHPNARSKVALSVIPLVLTAVLYLNPILRSPTLVDSMVTPYNSMTYPLRILNSTRSKTGVVVVGEILSPVDGNSASLHSLRYLRVSHSLLGGVWIGSEVATLDNAPPLTDSEGTPLGDSIYSAFVLQEAARLVNSTALGEKGDGNHALIIGLGAGISANAFARHGMETTILEIDPAVYDAARQYFGLLDPGSNNVFLQDARGWVRRRRAMVEAEDASTVKYETVVHDCFSGGGVPEHLFSIEFWNDLKTILSPEGVVAVNFAGKLASDSSRAILVTLLQAFGQCRVFHDLVESISEEQLHSHFINMVFFCSPSPIPLTFRPSVEGDYLHSYLRRYILSSLEKREIHHSQVTGSSIWSVATDETFVLTDANNTLNKWQEEEAFEHWKVMREIVPDVVWETY</sequence>
<dbReference type="EMBL" id="KV448129">
    <property type="protein sequence ID" value="OAX44008.1"/>
    <property type="molecule type" value="Genomic_DNA"/>
</dbReference>
<keyword evidence="4" id="KW-1185">Reference proteome</keyword>
<keyword evidence="2" id="KW-1133">Transmembrane helix</keyword>
<dbReference type="InterPro" id="IPR029063">
    <property type="entry name" value="SAM-dependent_MTases_sf"/>
</dbReference>
<dbReference type="Proteomes" id="UP000092154">
    <property type="component" value="Unassembled WGS sequence"/>
</dbReference>
<feature type="transmembrane region" description="Helical" evidence="2">
    <location>
        <begin position="72"/>
        <end position="89"/>
    </location>
</feature>
<keyword evidence="2" id="KW-0472">Membrane</keyword>
<organism evidence="3 4">
    <name type="scientific">Rhizopogon vinicolor AM-OR11-026</name>
    <dbReference type="NCBI Taxonomy" id="1314800"/>
    <lineage>
        <taxon>Eukaryota</taxon>
        <taxon>Fungi</taxon>
        <taxon>Dikarya</taxon>
        <taxon>Basidiomycota</taxon>
        <taxon>Agaricomycotina</taxon>
        <taxon>Agaricomycetes</taxon>
        <taxon>Agaricomycetidae</taxon>
        <taxon>Boletales</taxon>
        <taxon>Suillineae</taxon>
        <taxon>Rhizopogonaceae</taxon>
        <taxon>Rhizopogon</taxon>
    </lineage>
</organism>
<feature type="transmembrane region" description="Helical" evidence="2">
    <location>
        <begin position="12"/>
        <end position="33"/>
    </location>
</feature>
<dbReference type="PANTHER" id="PTHR43317:SF1">
    <property type="entry name" value="THERMOSPERMINE SYNTHASE ACAULIS5"/>
    <property type="match status" value="1"/>
</dbReference>
<accession>A0A1B7NGM1</accession>
<evidence type="ECO:0000313" key="3">
    <source>
        <dbReference type="EMBL" id="OAX44008.1"/>
    </source>
</evidence>
<dbReference type="STRING" id="1314800.A0A1B7NGM1"/>
<evidence type="ECO:0000313" key="4">
    <source>
        <dbReference type="Proteomes" id="UP000092154"/>
    </source>
</evidence>
<gene>
    <name evidence="3" type="ORF">K503DRAFT_578418</name>
</gene>
<dbReference type="NCBIfam" id="NF037959">
    <property type="entry name" value="MFS_SpdSyn"/>
    <property type="match status" value="1"/>
</dbReference>
<dbReference type="OrthoDB" id="2016285at2759"/>
<dbReference type="PANTHER" id="PTHR43317">
    <property type="entry name" value="THERMOSPERMINE SYNTHASE ACAULIS5"/>
    <property type="match status" value="1"/>
</dbReference>
<protein>
    <recommendedName>
        <fullName evidence="5">S-adenosyl-L-methionine-dependent methyltransferase</fullName>
    </recommendedName>
</protein>
<name>A0A1B7NGM1_9AGAM</name>
<reference evidence="3 4" key="1">
    <citation type="submission" date="2016-06" db="EMBL/GenBank/DDBJ databases">
        <title>Comparative genomics of the ectomycorrhizal sister species Rhizopogon vinicolor and Rhizopogon vesiculosus (Basidiomycota: Boletales) reveals a divergence of the mating type B locus.</title>
        <authorList>
            <consortium name="DOE Joint Genome Institute"/>
            <person name="Mujic A.B."/>
            <person name="Kuo A."/>
            <person name="Tritt A."/>
            <person name="Lipzen A."/>
            <person name="Chen C."/>
            <person name="Johnson J."/>
            <person name="Sharma A."/>
            <person name="Barry K."/>
            <person name="Grigoriev I.V."/>
            <person name="Spatafora J.W."/>
        </authorList>
    </citation>
    <scope>NUCLEOTIDE SEQUENCE [LARGE SCALE GENOMIC DNA]</scope>
    <source>
        <strain evidence="3 4">AM-OR11-026</strain>
    </source>
</reference>
<proteinExistence type="predicted"/>
<evidence type="ECO:0000256" key="1">
    <source>
        <dbReference type="ARBA" id="ARBA00023115"/>
    </source>
</evidence>
<dbReference type="Pfam" id="PF01564">
    <property type="entry name" value="Spermine_synth"/>
    <property type="match status" value="1"/>
</dbReference>
<dbReference type="Gene3D" id="3.40.50.150">
    <property type="entry name" value="Vaccinia Virus protein VP39"/>
    <property type="match status" value="1"/>
</dbReference>
<keyword evidence="1" id="KW-0620">Polyamine biosynthesis</keyword>
<dbReference type="InParanoid" id="A0A1B7NGM1"/>
<dbReference type="GO" id="GO:0006596">
    <property type="term" value="P:polyamine biosynthetic process"/>
    <property type="evidence" value="ECO:0007669"/>
    <property type="project" value="UniProtKB-KW"/>
</dbReference>
<dbReference type="SUPFAM" id="SSF53335">
    <property type="entry name" value="S-adenosyl-L-methionine-dependent methyltransferases"/>
    <property type="match status" value="1"/>
</dbReference>
<dbReference type="AlphaFoldDB" id="A0A1B7NGM1"/>
<feature type="transmembrane region" description="Helical" evidence="2">
    <location>
        <begin position="101"/>
        <end position="120"/>
    </location>
</feature>
<keyword evidence="2" id="KW-0812">Transmembrane</keyword>
<evidence type="ECO:0000256" key="2">
    <source>
        <dbReference type="SAM" id="Phobius"/>
    </source>
</evidence>